<feature type="repeat" description="ANK" evidence="6">
    <location>
        <begin position="397"/>
        <end position="429"/>
    </location>
</feature>
<dbReference type="CDD" id="cd07216">
    <property type="entry name" value="Pat17_PNPLA8_PNPLA9_like3"/>
    <property type="match status" value="1"/>
</dbReference>
<dbReference type="GO" id="GO:0046486">
    <property type="term" value="P:glycerolipid metabolic process"/>
    <property type="evidence" value="ECO:0007669"/>
    <property type="project" value="UniProtKB-ARBA"/>
</dbReference>
<protein>
    <recommendedName>
        <fullName evidence="1">phospholipase A2</fullName>
        <ecNumber evidence="1">3.1.1.4</ecNumber>
    </recommendedName>
</protein>
<dbReference type="EMBL" id="JAGMWT010000009">
    <property type="protein sequence ID" value="KAH7122841.1"/>
    <property type="molecule type" value="Genomic_DNA"/>
</dbReference>
<keyword evidence="4 7" id="KW-0443">Lipid metabolism</keyword>
<dbReference type="PROSITE" id="PS50297">
    <property type="entry name" value="ANK_REP_REGION"/>
    <property type="match status" value="5"/>
</dbReference>
<evidence type="ECO:0000256" key="7">
    <source>
        <dbReference type="PROSITE-ProRule" id="PRU01161"/>
    </source>
</evidence>
<dbReference type="Gene3D" id="1.25.40.20">
    <property type="entry name" value="Ankyrin repeat-containing domain"/>
    <property type="match status" value="3"/>
</dbReference>
<evidence type="ECO:0000259" key="8">
    <source>
        <dbReference type="PROSITE" id="PS51635"/>
    </source>
</evidence>
<feature type="short sequence motif" description="DGA/G" evidence="7">
    <location>
        <begin position="200"/>
        <end position="202"/>
    </location>
</feature>
<proteinExistence type="predicted"/>
<dbReference type="PANTHER" id="PTHR24185:SF1">
    <property type="entry name" value="CALCIUM-INDEPENDENT PHOSPHOLIPASE A2-GAMMA"/>
    <property type="match status" value="1"/>
</dbReference>
<feature type="repeat" description="ANK" evidence="6">
    <location>
        <begin position="363"/>
        <end position="395"/>
    </location>
</feature>
<keyword evidence="10" id="KW-1185">Reference proteome</keyword>
<dbReference type="InterPro" id="IPR002641">
    <property type="entry name" value="PNPLA_dom"/>
</dbReference>
<dbReference type="Gene3D" id="3.40.1090.10">
    <property type="entry name" value="Cytosolic phospholipase A2 catalytic domain"/>
    <property type="match status" value="1"/>
</dbReference>
<feature type="repeat" description="ANK" evidence="6">
    <location>
        <begin position="474"/>
        <end position="506"/>
    </location>
</feature>
<keyword evidence="2 7" id="KW-0378">Hydrolase</keyword>
<evidence type="ECO:0000256" key="1">
    <source>
        <dbReference type="ARBA" id="ARBA00013278"/>
    </source>
</evidence>
<dbReference type="PROSITE" id="PS50088">
    <property type="entry name" value="ANK_REPEAT"/>
    <property type="match status" value="5"/>
</dbReference>
<keyword evidence="6" id="KW-0040">ANK repeat</keyword>
<feature type="short sequence motif" description="GXGXXG" evidence="7">
    <location>
        <begin position="18"/>
        <end position="23"/>
    </location>
</feature>
<organism evidence="9 10">
    <name type="scientific">Dendryphion nanum</name>
    <dbReference type="NCBI Taxonomy" id="256645"/>
    <lineage>
        <taxon>Eukaryota</taxon>
        <taxon>Fungi</taxon>
        <taxon>Dikarya</taxon>
        <taxon>Ascomycota</taxon>
        <taxon>Pezizomycotina</taxon>
        <taxon>Dothideomycetes</taxon>
        <taxon>Pleosporomycetidae</taxon>
        <taxon>Pleosporales</taxon>
        <taxon>Torulaceae</taxon>
        <taxon>Dendryphion</taxon>
    </lineage>
</organism>
<dbReference type="SUPFAM" id="SSF52151">
    <property type="entry name" value="FabD/lysophospholipase-like"/>
    <property type="match status" value="1"/>
</dbReference>
<evidence type="ECO:0000313" key="10">
    <source>
        <dbReference type="Proteomes" id="UP000700596"/>
    </source>
</evidence>
<accession>A0A9P9DPC1</accession>
<evidence type="ECO:0000256" key="6">
    <source>
        <dbReference type="PROSITE-ProRule" id="PRU00023"/>
    </source>
</evidence>
<sequence length="605" mass="66749">MSSSTNSGPPLRILSLDGGGIRGISSLYILKEIMAQVRRQYRVDHPDDQIRQYKPSDFFDLICGTSTGGLIALMLGRLKMDVSDVIEQYEQLSREVFTAISNDVEAKFDHQILETCVKNVIVSSHPDVDADCLLADVDGPKTFVVSTYLRGNGATAARMRTYNSLTSDPFEAKVWEVARATSAAPTFFKPIILGGIRYGDGGTGWNNPAEEAINEAHRIWPRRPIACLVSLGTGLEDPVQLRDQDGQVTDSLVQKLFQRAVPKQAFKIAVAEYCVKSLTSCEKVHQRLNENPAQHGLDGSYFRLNVPQGMSQIGIEEWDKLDDIKSLTVTYMESGDNLRTKQLIAKVLLNPKSVCETNERDRHGRTALHRAALRGDLEEIEAQLEQGADIDTTEAQKGWTPLICALKQGHFEAFKALITYGADINKSDANRLTPLHLSFGAGDLSLSRTEKDFTAFRMTLIDQKKVELNLKDNQGMTSLMHAVMSNSGFFVDLLVSKGADVNAKDNRSRTAMHFAVVVQSVEIIEILYKNGAEVHARDDKGQTPLHWAAGMNAARLVTWLCDHGADAGLLDNHNHTALQVGTRSNALESERVLLEIANALTSSNQ</sequence>
<dbReference type="InterPro" id="IPR036770">
    <property type="entry name" value="Ankyrin_rpt-contain_sf"/>
</dbReference>
<dbReference type="GO" id="GO:0016020">
    <property type="term" value="C:membrane"/>
    <property type="evidence" value="ECO:0007669"/>
    <property type="project" value="TreeGrafter"/>
</dbReference>
<dbReference type="InterPro" id="IPR002110">
    <property type="entry name" value="Ankyrin_rpt"/>
</dbReference>
<comment type="caution">
    <text evidence="9">The sequence shown here is derived from an EMBL/GenBank/DDBJ whole genome shotgun (WGS) entry which is preliminary data.</text>
</comment>
<dbReference type="PRINTS" id="PR01415">
    <property type="entry name" value="ANKYRIN"/>
</dbReference>
<feature type="active site" description="Nucleophile" evidence="7">
    <location>
        <position position="66"/>
    </location>
</feature>
<dbReference type="Pfam" id="PF12796">
    <property type="entry name" value="Ank_2"/>
    <property type="match status" value="2"/>
</dbReference>
<feature type="domain" description="PNPLA" evidence="8">
    <location>
        <begin position="14"/>
        <end position="213"/>
    </location>
</feature>
<evidence type="ECO:0000256" key="4">
    <source>
        <dbReference type="ARBA" id="ARBA00023098"/>
    </source>
</evidence>
<dbReference type="PANTHER" id="PTHR24185">
    <property type="entry name" value="CALCIUM-INDEPENDENT PHOSPHOLIPASE A2-GAMMA"/>
    <property type="match status" value="1"/>
</dbReference>
<keyword evidence="3 7" id="KW-0442">Lipid degradation</keyword>
<dbReference type="PROSITE" id="PS51635">
    <property type="entry name" value="PNPLA"/>
    <property type="match status" value="1"/>
</dbReference>
<dbReference type="Pfam" id="PF00023">
    <property type="entry name" value="Ank"/>
    <property type="match status" value="1"/>
</dbReference>
<dbReference type="Proteomes" id="UP000700596">
    <property type="component" value="Unassembled WGS sequence"/>
</dbReference>
<evidence type="ECO:0000256" key="2">
    <source>
        <dbReference type="ARBA" id="ARBA00022801"/>
    </source>
</evidence>
<dbReference type="GO" id="GO:0047499">
    <property type="term" value="F:calcium-independent phospholipase A2 activity"/>
    <property type="evidence" value="ECO:0007669"/>
    <property type="project" value="TreeGrafter"/>
</dbReference>
<dbReference type="SUPFAM" id="SSF48403">
    <property type="entry name" value="Ankyrin repeat"/>
    <property type="match status" value="1"/>
</dbReference>
<reference evidence="9" key="1">
    <citation type="journal article" date="2021" name="Nat. Commun.">
        <title>Genetic determinants of endophytism in the Arabidopsis root mycobiome.</title>
        <authorList>
            <person name="Mesny F."/>
            <person name="Miyauchi S."/>
            <person name="Thiergart T."/>
            <person name="Pickel B."/>
            <person name="Atanasova L."/>
            <person name="Karlsson M."/>
            <person name="Huettel B."/>
            <person name="Barry K.W."/>
            <person name="Haridas S."/>
            <person name="Chen C."/>
            <person name="Bauer D."/>
            <person name="Andreopoulos W."/>
            <person name="Pangilinan J."/>
            <person name="LaButti K."/>
            <person name="Riley R."/>
            <person name="Lipzen A."/>
            <person name="Clum A."/>
            <person name="Drula E."/>
            <person name="Henrissat B."/>
            <person name="Kohler A."/>
            <person name="Grigoriev I.V."/>
            <person name="Martin F.M."/>
            <person name="Hacquard S."/>
        </authorList>
    </citation>
    <scope>NUCLEOTIDE SEQUENCE</scope>
    <source>
        <strain evidence="9">MPI-CAGE-CH-0243</strain>
    </source>
</reference>
<dbReference type="InterPro" id="IPR016035">
    <property type="entry name" value="Acyl_Trfase/lysoPLipase"/>
</dbReference>
<feature type="short sequence motif" description="GXSXG" evidence="7">
    <location>
        <begin position="64"/>
        <end position="68"/>
    </location>
</feature>
<name>A0A9P9DPC1_9PLEO</name>
<dbReference type="SMART" id="SM00248">
    <property type="entry name" value="ANK"/>
    <property type="match status" value="5"/>
</dbReference>
<feature type="active site" description="Proton acceptor" evidence="7">
    <location>
        <position position="200"/>
    </location>
</feature>
<dbReference type="EC" id="3.1.1.4" evidence="1"/>
<dbReference type="Pfam" id="PF01734">
    <property type="entry name" value="Patatin"/>
    <property type="match status" value="1"/>
</dbReference>
<evidence type="ECO:0000313" key="9">
    <source>
        <dbReference type="EMBL" id="KAH7122841.1"/>
    </source>
</evidence>
<feature type="repeat" description="ANK" evidence="6">
    <location>
        <begin position="540"/>
        <end position="572"/>
    </location>
</feature>
<feature type="repeat" description="ANK" evidence="6">
    <location>
        <begin position="507"/>
        <end position="539"/>
    </location>
</feature>
<dbReference type="AlphaFoldDB" id="A0A9P9DPC1"/>
<evidence type="ECO:0000256" key="5">
    <source>
        <dbReference type="ARBA" id="ARBA00023422"/>
    </source>
</evidence>
<dbReference type="GO" id="GO:0019369">
    <property type="term" value="P:arachidonate metabolic process"/>
    <property type="evidence" value="ECO:0007669"/>
    <property type="project" value="TreeGrafter"/>
</dbReference>
<comment type="catalytic activity">
    <reaction evidence="5">
        <text>a 1,2-diacyl-sn-glycero-3-phosphocholine + H2O = a 1-acyl-sn-glycero-3-phosphocholine + a fatty acid + H(+)</text>
        <dbReference type="Rhea" id="RHEA:15801"/>
        <dbReference type="ChEBI" id="CHEBI:15377"/>
        <dbReference type="ChEBI" id="CHEBI:15378"/>
        <dbReference type="ChEBI" id="CHEBI:28868"/>
        <dbReference type="ChEBI" id="CHEBI:57643"/>
        <dbReference type="ChEBI" id="CHEBI:58168"/>
        <dbReference type="EC" id="3.1.1.4"/>
    </reaction>
    <physiologicalReaction direction="left-to-right" evidence="5">
        <dbReference type="Rhea" id="RHEA:15802"/>
    </physiologicalReaction>
</comment>
<dbReference type="GO" id="GO:0016042">
    <property type="term" value="P:lipid catabolic process"/>
    <property type="evidence" value="ECO:0007669"/>
    <property type="project" value="UniProtKB-UniRule"/>
</dbReference>
<gene>
    <name evidence="9" type="ORF">B0J11DRAFT_490266</name>
</gene>
<evidence type="ECO:0000256" key="3">
    <source>
        <dbReference type="ARBA" id="ARBA00022963"/>
    </source>
</evidence>
<dbReference type="OrthoDB" id="6612291at2759"/>